<feature type="coiled-coil region" evidence="1">
    <location>
        <begin position="211"/>
        <end position="245"/>
    </location>
</feature>
<evidence type="ECO:0000256" key="1">
    <source>
        <dbReference type="SAM" id="Coils"/>
    </source>
</evidence>
<feature type="region of interest" description="Disordered" evidence="2">
    <location>
        <begin position="347"/>
        <end position="434"/>
    </location>
</feature>
<dbReference type="Proteomes" id="UP000887540">
    <property type="component" value="Unplaced"/>
</dbReference>
<dbReference type="AlphaFoldDB" id="A0A914CLD1"/>
<feature type="compositionally biased region" description="Basic and acidic residues" evidence="2">
    <location>
        <begin position="373"/>
        <end position="391"/>
    </location>
</feature>
<feature type="compositionally biased region" description="Basic and acidic residues" evidence="2">
    <location>
        <begin position="308"/>
        <end position="330"/>
    </location>
</feature>
<feature type="compositionally biased region" description="Polar residues" evidence="2">
    <location>
        <begin position="357"/>
        <end position="372"/>
    </location>
</feature>
<proteinExistence type="predicted"/>
<dbReference type="WBParaSite" id="ACRNAN_scaffold1158.g26380.t1">
    <property type="protein sequence ID" value="ACRNAN_scaffold1158.g26380.t1"/>
    <property type="gene ID" value="ACRNAN_scaffold1158.g26380"/>
</dbReference>
<feature type="compositionally biased region" description="Low complexity" evidence="2">
    <location>
        <begin position="418"/>
        <end position="427"/>
    </location>
</feature>
<protein>
    <submittedName>
        <fullName evidence="4">Uncharacterized protein</fullName>
    </submittedName>
</protein>
<sequence>MTAIINKIVPISLNDRNLRISLLDCHVRFILSKLRENQNDFYVMEFMRRGDDKLEDLCTYIKITPRDFEELESRFRLPVKFDELGSFMADYLSNIEDNPNEYIQGNCIGEICNVNFKGSNWNLSLDFFRFKKIDLTCYLVELIHELRKDKECLIEVINSTAEKQASKSAETNDTEVQELSLDHKTDIQEIEVKNEFAKKLEDLQTEFTEKLHARDEEISELKSKYDQVQQDNEKLREDLKHTQASKLDSTKAEDSLIDDKFMPTTMQADVEQLNSRIKDLNNKVKELEAELERNKPLEFSTQFLPGDIDGHGKNRESVNGHRDDISRDRDSRKFGCRNFEERRNFERSNRNYGGKTYENSGNFSFRGSNGNRQYDERREDDRTSERSESRGRRGNFSNSSHGGFNTVENRSRRGGRGSFNNSSRSSFDTSVSQQEDVFQGSITNGVIDVPIQESSAADNTDTVGMDGQW</sequence>
<keyword evidence="3" id="KW-1185">Reference proteome</keyword>
<name>A0A914CLD1_9BILA</name>
<feature type="compositionally biased region" description="Low complexity" evidence="2">
    <location>
        <begin position="394"/>
        <end position="406"/>
    </location>
</feature>
<organism evidence="3 4">
    <name type="scientific">Acrobeloides nanus</name>
    <dbReference type="NCBI Taxonomy" id="290746"/>
    <lineage>
        <taxon>Eukaryota</taxon>
        <taxon>Metazoa</taxon>
        <taxon>Ecdysozoa</taxon>
        <taxon>Nematoda</taxon>
        <taxon>Chromadorea</taxon>
        <taxon>Rhabditida</taxon>
        <taxon>Tylenchina</taxon>
        <taxon>Cephalobomorpha</taxon>
        <taxon>Cephaloboidea</taxon>
        <taxon>Cephalobidae</taxon>
        <taxon>Acrobeloides</taxon>
    </lineage>
</organism>
<accession>A0A914CLD1</accession>
<feature type="coiled-coil region" evidence="1">
    <location>
        <begin position="270"/>
        <end position="297"/>
    </location>
</feature>
<evidence type="ECO:0000313" key="3">
    <source>
        <dbReference type="Proteomes" id="UP000887540"/>
    </source>
</evidence>
<feature type="region of interest" description="Disordered" evidence="2">
    <location>
        <begin position="301"/>
        <end position="330"/>
    </location>
</feature>
<feature type="compositionally biased region" description="Polar residues" evidence="2">
    <location>
        <begin position="452"/>
        <end position="462"/>
    </location>
</feature>
<keyword evidence="1" id="KW-0175">Coiled coil</keyword>
<feature type="region of interest" description="Disordered" evidence="2">
    <location>
        <begin position="450"/>
        <end position="469"/>
    </location>
</feature>
<evidence type="ECO:0000256" key="2">
    <source>
        <dbReference type="SAM" id="MobiDB-lite"/>
    </source>
</evidence>
<reference evidence="4" key="1">
    <citation type="submission" date="2022-11" db="UniProtKB">
        <authorList>
            <consortium name="WormBaseParasite"/>
        </authorList>
    </citation>
    <scope>IDENTIFICATION</scope>
</reference>
<evidence type="ECO:0000313" key="4">
    <source>
        <dbReference type="WBParaSite" id="ACRNAN_scaffold1158.g26380.t1"/>
    </source>
</evidence>